<dbReference type="AlphaFoldDB" id="X0XWU6"/>
<evidence type="ECO:0000259" key="1">
    <source>
        <dbReference type="PROSITE" id="PS50878"/>
    </source>
</evidence>
<dbReference type="PANTHER" id="PTHR34047:SF8">
    <property type="entry name" value="PROTEIN YKFC"/>
    <property type="match status" value="1"/>
</dbReference>
<dbReference type="EMBL" id="BARS01057013">
    <property type="protein sequence ID" value="GAG47840.1"/>
    <property type="molecule type" value="Genomic_DNA"/>
</dbReference>
<dbReference type="PANTHER" id="PTHR34047">
    <property type="entry name" value="NUCLEAR INTRON MATURASE 1, MITOCHONDRIAL-RELATED"/>
    <property type="match status" value="1"/>
</dbReference>
<dbReference type="InterPro" id="IPR000477">
    <property type="entry name" value="RT_dom"/>
</dbReference>
<proteinExistence type="predicted"/>
<feature type="domain" description="Reverse transcriptase" evidence="1">
    <location>
        <begin position="1"/>
        <end position="155"/>
    </location>
</feature>
<dbReference type="PROSITE" id="PS50878">
    <property type="entry name" value="RT_POL"/>
    <property type="match status" value="1"/>
</dbReference>
<evidence type="ECO:0000313" key="2">
    <source>
        <dbReference type="EMBL" id="GAG47840.1"/>
    </source>
</evidence>
<dbReference type="InterPro" id="IPR043502">
    <property type="entry name" value="DNA/RNA_pol_sf"/>
</dbReference>
<feature type="non-terminal residue" evidence="2">
    <location>
        <position position="1"/>
    </location>
</feature>
<gene>
    <name evidence="2" type="ORF">S01H1_83760</name>
</gene>
<name>X0XWU6_9ZZZZ</name>
<dbReference type="Pfam" id="PF00078">
    <property type="entry name" value="RVT_1"/>
    <property type="match status" value="1"/>
</dbReference>
<dbReference type="CDD" id="cd01651">
    <property type="entry name" value="RT_G2_intron"/>
    <property type="match status" value="1"/>
</dbReference>
<accession>X0XWU6</accession>
<dbReference type="InterPro" id="IPR051083">
    <property type="entry name" value="GrpII_Intron_Splice-Mob/Def"/>
</dbReference>
<feature type="non-terminal residue" evidence="2">
    <location>
        <position position="155"/>
    </location>
</feature>
<protein>
    <recommendedName>
        <fullName evidence="1">Reverse transcriptase domain-containing protein</fullName>
    </recommendedName>
</protein>
<organism evidence="2">
    <name type="scientific">marine sediment metagenome</name>
    <dbReference type="NCBI Taxonomy" id="412755"/>
    <lineage>
        <taxon>unclassified sequences</taxon>
        <taxon>metagenomes</taxon>
        <taxon>ecological metagenomes</taxon>
    </lineage>
</organism>
<sequence>NVLEPIFEREFCEHSYGFRPGRGAKDALRRVDGLLREGGRYVVDADLKSYFDTIPHDRLMALVEGRVADGRVLSLIRRFLKQGVLDGLQAWTPVQGTPQGAVISPLLANIYLHPLDSLMRDAGYEMTRYADDFVVLCRSLDEAERALTMIRQWAG</sequence>
<reference evidence="2" key="1">
    <citation type="journal article" date="2014" name="Front. Microbiol.">
        <title>High frequency of phylogenetically diverse reductive dehalogenase-homologous genes in deep subseafloor sedimentary metagenomes.</title>
        <authorList>
            <person name="Kawai M."/>
            <person name="Futagami T."/>
            <person name="Toyoda A."/>
            <person name="Takaki Y."/>
            <person name="Nishi S."/>
            <person name="Hori S."/>
            <person name="Arai W."/>
            <person name="Tsubouchi T."/>
            <person name="Morono Y."/>
            <person name="Uchiyama I."/>
            <person name="Ito T."/>
            <person name="Fujiyama A."/>
            <person name="Inagaki F."/>
            <person name="Takami H."/>
        </authorList>
    </citation>
    <scope>NUCLEOTIDE SEQUENCE</scope>
    <source>
        <strain evidence="2">Expedition CK06-06</strain>
    </source>
</reference>
<dbReference type="SUPFAM" id="SSF56672">
    <property type="entry name" value="DNA/RNA polymerases"/>
    <property type="match status" value="1"/>
</dbReference>
<comment type="caution">
    <text evidence="2">The sequence shown here is derived from an EMBL/GenBank/DDBJ whole genome shotgun (WGS) entry which is preliminary data.</text>
</comment>